<evidence type="ECO:0000259" key="8">
    <source>
        <dbReference type="Pfam" id="PF00266"/>
    </source>
</evidence>
<name>A0A4J1WHH5_STREE</name>
<accession>A0A4J1WHH5</accession>
<dbReference type="InterPro" id="IPR020578">
    <property type="entry name" value="Aminotrans_V_PyrdxlP_BS"/>
</dbReference>
<dbReference type="PANTHER" id="PTHR11601">
    <property type="entry name" value="CYSTEINE DESULFURYLASE FAMILY MEMBER"/>
    <property type="match status" value="1"/>
</dbReference>
<dbReference type="EC" id="2.8.1.7" evidence="9"/>
<comment type="cofactor">
    <cofactor evidence="1 7">
        <name>pyridoxal 5'-phosphate</name>
        <dbReference type="ChEBI" id="CHEBI:597326"/>
    </cofactor>
</comment>
<keyword evidence="9" id="KW-0032">Aminotransferase</keyword>
<gene>
    <name evidence="9" type="primary">iscS_1</name>
    <name evidence="9" type="ORF">SAMEA3353535_01194</name>
</gene>
<dbReference type="Pfam" id="PF00266">
    <property type="entry name" value="Aminotran_5"/>
    <property type="match status" value="1"/>
</dbReference>
<keyword evidence="3" id="KW-0479">Metal-binding</keyword>
<dbReference type="GO" id="GO:0008483">
    <property type="term" value="F:transaminase activity"/>
    <property type="evidence" value="ECO:0007669"/>
    <property type="project" value="UniProtKB-KW"/>
</dbReference>
<evidence type="ECO:0000256" key="5">
    <source>
        <dbReference type="ARBA" id="ARBA00023004"/>
    </source>
</evidence>
<dbReference type="InterPro" id="IPR015424">
    <property type="entry name" value="PyrdxlP-dep_Trfase"/>
</dbReference>
<evidence type="ECO:0000256" key="3">
    <source>
        <dbReference type="ARBA" id="ARBA00022723"/>
    </source>
</evidence>
<evidence type="ECO:0000256" key="7">
    <source>
        <dbReference type="RuleBase" id="RU004504"/>
    </source>
</evidence>
<keyword evidence="6" id="KW-0411">Iron-sulfur</keyword>
<feature type="domain" description="Aminotransferase class V" evidence="8">
    <location>
        <begin position="2"/>
        <end position="365"/>
    </location>
</feature>
<reference evidence="9" key="1">
    <citation type="submission" date="2019-04" db="EMBL/GenBank/DDBJ databases">
        <authorList>
            <consortium name="Pathogen Informatics"/>
        </authorList>
    </citation>
    <scope>NUCLEOTIDE SEQUENCE</scope>
    <source>
        <strain evidence="9">GPSC22</strain>
    </source>
</reference>
<evidence type="ECO:0000313" key="9">
    <source>
        <dbReference type="EMBL" id="VNP67535.1"/>
    </source>
</evidence>
<dbReference type="GO" id="GO:0046872">
    <property type="term" value="F:metal ion binding"/>
    <property type="evidence" value="ECO:0007669"/>
    <property type="project" value="UniProtKB-KW"/>
</dbReference>
<dbReference type="AlphaFoldDB" id="A0A4J1WHH5"/>
<dbReference type="InterPro" id="IPR016454">
    <property type="entry name" value="Cysteine_dSase"/>
</dbReference>
<dbReference type="Gene3D" id="3.40.640.10">
    <property type="entry name" value="Type I PLP-dependent aspartate aminotransferase-like (Major domain)"/>
    <property type="match status" value="1"/>
</dbReference>
<dbReference type="InterPro" id="IPR000192">
    <property type="entry name" value="Aminotrans_V_dom"/>
</dbReference>
<dbReference type="PIRSF" id="PIRSF005572">
    <property type="entry name" value="NifS"/>
    <property type="match status" value="1"/>
</dbReference>
<proteinExistence type="inferred from homology"/>
<keyword evidence="5" id="KW-0408">Iron</keyword>
<dbReference type="InterPro" id="IPR015422">
    <property type="entry name" value="PyrdxlP-dep_Trfase_small"/>
</dbReference>
<sequence>MIYFDNSATTRPYPEALETYMQVASKILGNPSSLHRLGDQATRILDASRQQIADLIGKKSDEIFFTSGGTEGDNWIIKGVAFEKAQFGKHIIVSAIEHPAVKESALWLKAQGFEVDFAPVDNKGFVDVEALEDLIRADTTLVSIMAVNNEIGSVQPIEAISKLLADKPTISFHVDAVQALAKIPTEKYLTERVDFATFSGHKFHGIRGVGFIYIKSGKKITPLLTGGGQERDYRSTTENVAGIAATAKALRLSMEKLDIFRSKTGQMKAVIRQALLDYPDIFVFSDEEDFAPHILTFGIKGVRGEVIVHAFEDYDIFISTTSACSSKAGKPAGTLIAMGVDKDKAQSAVRLSLDLENDMSQVEQFLTKLKLIYNQTRKVR</sequence>
<evidence type="ECO:0000256" key="6">
    <source>
        <dbReference type="ARBA" id="ARBA00023014"/>
    </source>
</evidence>
<dbReference type="PANTHER" id="PTHR11601:SF50">
    <property type="entry name" value="CYSTEINE DESULFURASE ISCS 2-RELATED"/>
    <property type="match status" value="1"/>
</dbReference>
<protein>
    <submittedName>
        <fullName evidence="9">Class-V aminotransferase</fullName>
        <ecNumber evidence="9">2.8.1.7</ecNumber>
    </submittedName>
</protein>
<dbReference type="Gene3D" id="1.10.260.50">
    <property type="match status" value="1"/>
</dbReference>
<dbReference type="GO" id="GO:0031071">
    <property type="term" value="F:cysteine desulfurase activity"/>
    <property type="evidence" value="ECO:0007669"/>
    <property type="project" value="UniProtKB-EC"/>
</dbReference>
<dbReference type="InterPro" id="IPR015421">
    <property type="entry name" value="PyrdxlP-dep_Trfase_major"/>
</dbReference>
<dbReference type="GO" id="GO:0051536">
    <property type="term" value="F:iron-sulfur cluster binding"/>
    <property type="evidence" value="ECO:0007669"/>
    <property type="project" value="UniProtKB-KW"/>
</dbReference>
<evidence type="ECO:0000256" key="1">
    <source>
        <dbReference type="ARBA" id="ARBA00001933"/>
    </source>
</evidence>
<evidence type="ECO:0000256" key="2">
    <source>
        <dbReference type="ARBA" id="ARBA00006490"/>
    </source>
</evidence>
<organism evidence="9">
    <name type="scientific">Streptococcus pneumoniae</name>
    <dbReference type="NCBI Taxonomy" id="1313"/>
    <lineage>
        <taxon>Bacteria</taxon>
        <taxon>Bacillati</taxon>
        <taxon>Bacillota</taxon>
        <taxon>Bacilli</taxon>
        <taxon>Lactobacillales</taxon>
        <taxon>Streptococcaceae</taxon>
        <taxon>Streptococcus</taxon>
    </lineage>
</organism>
<evidence type="ECO:0000256" key="4">
    <source>
        <dbReference type="ARBA" id="ARBA00022898"/>
    </source>
</evidence>
<keyword evidence="4" id="KW-0663">Pyridoxal phosphate</keyword>
<dbReference type="SUPFAM" id="SSF53383">
    <property type="entry name" value="PLP-dependent transferases"/>
    <property type="match status" value="1"/>
</dbReference>
<keyword evidence="9" id="KW-0808">Transferase</keyword>
<dbReference type="EMBL" id="CAATGS010000004">
    <property type="protein sequence ID" value="VNP67535.1"/>
    <property type="molecule type" value="Genomic_DNA"/>
</dbReference>
<dbReference type="PROSITE" id="PS00595">
    <property type="entry name" value="AA_TRANSFER_CLASS_5"/>
    <property type="match status" value="1"/>
</dbReference>
<comment type="similarity">
    <text evidence="2">Belongs to the class-V pyridoxal-phosphate-dependent aminotransferase family. NifS/IscS subfamily.</text>
</comment>
<dbReference type="Gene3D" id="3.90.1150.10">
    <property type="entry name" value="Aspartate Aminotransferase, domain 1"/>
    <property type="match status" value="1"/>
</dbReference>